<dbReference type="EMBL" id="JANPWB010000010">
    <property type="protein sequence ID" value="KAJ1140860.1"/>
    <property type="molecule type" value="Genomic_DNA"/>
</dbReference>
<comment type="caution">
    <text evidence="1">The sequence shown here is derived from an EMBL/GenBank/DDBJ whole genome shotgun (WGS) entry which is preliminary data.</text>
</comment>
<keyword evidence="2" id="KW-1185">Reference proteome</keyword>
<reference evidence="1" key="1">
    <citation type="journal article" date="2022" name="bioRxiv">
        <title>Sequencing and chromosome-scale assembly of the giantPleurodeles waltlgenome.</title>
        <authorList>
            <person name="Brown T."/>
            <person name="Elewa A."/>
            <person name="Iarovenko S."/>
            <person name="Subramanian E."/>
            <person name="Araus A.J."/>
            <person name="Petzold A."/>
            <person name="Susuki M."/>
            <person name="Suzuki K.-i.T."/>
            <person name="Hayashi T."/>
            <person name="Toyoda A."/>
            <person name="Oliveira C."/>
            <person name="Osipova E."/>
            <person name="Leigh N.D."/>
            <person name="Simon A."/>
            <person name="Yun M.H."/>
        </authorList>
    </citation>
    <scope>NUCLEOTIDE SEQUENCE</scope>
    <source>
        <strain evidence="1">20211129_DDA</strain>
        <tissue evidence="1">Liver</tissue>
    </source>
</reference>
<name>A0AAV7QP08_PLEWA</name>
<protein>
    <submittedName>
        <fullName evidence="1">Uncharacterized protein</fullName>
    </submittedName>
</protein>
<gene>
    <name evidence="1" type="ORF">NDU88_007198</name>
</gene>
<organism evidence="1 2">
    <name type="scientific">Pleurodeles waltl</name>
    <name type="common">Iberian ribbed newt</name>
    <dbReference type="NCBI Taxonomy" id="8319"/>
    <lineage>
        <taxon>Eukaryota</taxon>
        <taxon>Metazoa</taxon>
        <taxon>Chordata</taxon>
        <taxon>Craniata</taxon>
        <taxon>Vertebrata</taxon>
        <taxon>Euteleostomi</taxon>
        <taxon>Amphibia</taxon>
        <taxon>Batrachia</taxon>
        <taxon>Caudata</taxon>
        <taxon>Salamandroidea</taxon>
        <taxon>Salamandridae</taxon>
        <taxon>Pleurodelinae</taxon>
        <taxon>Pleurodeles</taxon>
    </lineage>
</organism>
<accession>A0AAV7QP08</accession>
<evidence type="ECO:0000313" key="2">
    <source>
        <dbReference type="Proteomes" id="UP001066276"/>
    </source>
</evidence>
<proteinExistence type="predicted"/>
<evidence type="ECO:0000313" key="1">
    <source>
        <dbReference type="EMBL" id="KAJ1140860.1"/>
    </source>
</evidence>
<sequence>MIFISDEGIPTAEPQDPTMMSPWPPVGLLEIQELVFESPYVLPYSPTELNVKCQGNDEEDDGQDTSKCLEGDSCCQSKGEPAMQGYDTFQEHYPNDDTYDEHHGMQKDTVTIPMSLVNALLKDYYKRFPEVNAPVQQTPIHPAAPESLSLP</sequence>
<dbReference type="AlphaFoldDB" id="A0AAV7QP08"/>
<dbReference type="Proteomes" id="UP001066276">
    <property type="component" value="Chromosome 6"/>
</dbReference>